<evidence type="ECO:0000313" key="5">
    <source>
        <dbReference type="Proteomes" id="UP001431783"/>
    </source>
</evidence>
<keyword evidence="5" id="KW-1185">Reference proteome</keyword>
<evidence type="ECO:0008006" key="6">
    <source>
        <dbReference type="Google" id="ProtNLM"/>
    </source>
</evidence>
<gene>
    <name evidence="4" type="ORF">WA026_011913</name>
</gene>
<proteinExistence type="predicted"/>
<evidence type="ECO:0000313" key="4">
    <source>
        <dbReference type="EMBL" id="KAK9880676.1"/>
    </source>
</evidence>
<accession>A0AAW1UAK7</accession>
<dbReference type="Proteomes" id="UP001431783">
    <property type="component" value="Unassembled WGS sequence"/>
</dbReference>
<dbReference type="EMBL" id="JARQZJ010000065">
    <property type="protein sequence ID" value="KAK9880676.1"/>
    <property type="molecule type" value="Genomic_DNA"/>
</dbReference>
<comment type="caution">
    <text evidence="4">The sequence shown here is derived from an EMBL/GenBank/DDBJ whole genome shotgun (WGS) entry which is preliminary data.</text>
</comment>
<keyword evidence="1" id="KW-0479">Metal-binding</keyword>
<sequence>MSASSNLENQEWTCKLCNHIIMMKPLSCLICDNNYHENCAKRLRGTFIGNCDYVCKKCDNEYFAQVRHLLDSDSISEENKKVIILLMNIIESKDEIIASKNSYIKLLQTKIQNQEDKLKALSDI</sequence>
<protein>
    <recommendedName>
        <fullName evidence="6">Phorbol-ester/DAG-type domain-containing protein</fullName>
    </recommendedName>
</protein>
<organism evidence="4 5">
    <name type="scientific">Henosepilachna vigintioctopunctata</name>
    <dbReference type="NCBI Taxonomy" id="420089"/>
    <lineage>
        <taxon>Eukaryota</taxon>
        <taxon>Metazoa</taxon>
        <taxon>Ecdysozoa</taxon>
        <taxon>Arthropoda</taxon>
        <taxon>Hexapoda</taxon>
        <taxon>Insecta</taxon>
        <taxon>Pterygota</taxon>
        <taxon>Neoptera</taxon>
        <taxon>Endopterygota</taxon>
        <taxon>Coleoptera</taxon>
        <taxon>Polyphaga</taxon>
        <taxon>Cucujiformia</taxon>
        <taxon>Coccinelloidea</taxon>
        <taxon>Coccinellidae</taxon>
        <taxon>Epilachninae</taxon>
        <taxon>Epilachnini</taxon>
        <taxon>Henosepilachna</taxon>
    </lineage>
</organism>
<dbReference type="InterPro" id="IPR019786">
    <property type="entry name" value="Zinc_finger_PHD-type_CS"/>
</dbReference>
<dbReference type="AlphaFoldDB" id="A0AAW1UAK7"/>
<dbReference type="GO" id="GO:0008270">
    <property type="term" value="F:zinc ion binding"/>
    <property type="evidence" value="ECO:0007669"/>
    <property type="project" value="UniProtKB-KW"/>
</dbReference>
<keyword evidence="3" id="KW-0862">Zinc</keyword>
<reference evidence="4 5" key="1">
    <citation type="submission" date="2023-03" db="EMBL/GenBank/DDBJ databases">
        <title>Genome insight into feeding habits of ladybird beetles.</title>
        <authorList>
            <person name="Li H.-S."/>
            <person name="Huang Y.-H."/>
            <person name="Pang H."/>
        </authorList>
    </citation>
    <scope>NUCLEOTIDE SEQUENCE [LARGE SCALE GENOMIC DNA]</scope>
    <source>
        <strain evidence="4">SYSU_2023b</strain>
        <tissue evidence="4">Whole body</tissue>
    </source>
</reference>
<evidence type="ECO:0000256" key="2">
    <source>
        <dbReference type="ARBA" id="ARBA00022771"/>
    </source>
</evidence>
<evidence type="ECO:0000256" key="1">
    <source>
        <dbReference type="ARBA" id="ARBA00022723"/>
    </source>
</evidence>
<evidence type="ECO:0000256" key="3">
    <source>
        <dbReference type="ARBA" id="ARBA00022833"/>
    </source>
</evidence>
<keyword evidence="2" id="KW-0863">Zinc-finger</keyword>
<name>A0AAW1UAK7_9CUCU</name>
<dbReference type="PROSITE" id="PS01359">
    <property type="entry name" value="ZF_PHD_1"/>
    <property type="match status" value="1"/>
</dbReference>